<dbReference type="EMBL" id="VSRR010003127">
    <property type="protein sequence ID" value="MPC34770.1"/>
    <property type="molecule type" value="Genomic_DNA"/>
</dbReference>
<keyword evidence="2" id="KW-1185">Reference proteome</keyword>
<accession>A0A5B7EJS9</accession>
<protein>
    <submittedName>
        <fullName evidence="1">Uncharacterized protein</fullName>
    </submittedName>
</protein>
<organism evidence="1 2">
    <name type="scientific">Portunus trituberculatus</name>
    <name type="common">Swimming crab</name>
    <name type="synonym">Neptunus trituberculatus</name>
    <dbReference type="NCBI Taxonomy" id="210409"/>
    <lineage>
        <taxon>Eukaryota</taxon>
        <taxon>Metazoa</taxon>
        <taxon>Ecdysozoa</taxon>
        <taxon>Arthropoda</taxon>
        <taxon>Crustacea</taxon>
        <taxon>Multicrustacea</taxon>
        <taxon>Malacostraca</taxon>
        <taxon>Eumalacostraca</taxon>
        <taxon>Eucarida</taxon>
        <taxon>Decapoda</taxon>
        <taxon>Pleocyemata</taxon>
        <taxon>Brachyura</taxon>
        <taxon>Eubrachyura</taxon>
        <taxon>Portunoidea</taxon>
        <taxon>Portunidae</taxon>
        <taxon>Portuninae</taxon>
        <taxon>Portunus</taxon>
    </lineage>
</organism>
<name>A0A5B7EJS9_PORTR</name>
<proteinExistence type="predicted"/>
<dbReference type="AlphaFoldDB" id="A0A5B7EJS9"/>
<reference evidence="1 2" key="1">
    <citation type="submission" date="2019-05" db="EMBL/GenBank/DDBJ databases">
        <title>Another draft genome of Portunus trituberculatus and its Hox gene families provides insights of decapod evolution.</title>
        <authorList>
            <person name="Jeong J.-H."/>
            <person name="Song I."/>
            <person name="Kim S."/>
            <person name="Choi T."/>
            <person name="Kim D."/>
            <person name="Ryu S."/>
            <person name="Kim W."/>
        </authorList>
    </citation>
    <scope>NUCLEOTIDE SEQUENCE [LARGE SCALE GENOMIC DNA]</scope>
    <source>
        <tissue evidence="1">Muscle</tissue>
    </source>
</reference>
<evidence type="ECO:0000313" key="1">
    <source>
        <dbReference type="EMBL" id="MPC34770.1"/>
    </source>
</evidence>
<gene>
    <name evidence="1" type="ORF">E2C01_028170</name>
</gene>
<sequence>MLNSKYVYISHYTYTSPLNTYLDSEDLFTEVLEVIESALCCDAVHQDEPLAILHVEIPHSSELFLQRGN</sequence>
<evidence type="ECO:0000313" key="2">
    <source>
        <dbReference type="Proteomes" id="UP000324222"/>
    </source>
</evidence>
<comment type="caution">
    <text evidence="1">The sequence shown here is derived from an EMBL/GenBank/DDBJ whole genome shotgun (WGS) entry which is preliminary data.</text>
</comment>
<dbReference type="Proteomes" id="UP000324222">
    <property type="component" value="Unassembled WGS sequence"/>
</dbReference>